<dbReference type="Gene3D" id="1.10.1780.10">
    <property type="entry name" value="Clp, N-terminal domain"/>
    <property type="match status" value="1"/>
</dbReference>
<name>A0A8T2VKI1_CERRI</name>
<dbReference type="InterPro" id="IPR044217">
    <property type="entry name" value="CLPT1/2"/>
</dbReference>
<sequence>MAPCASATSSLAMSNVAGHFQAAPHYSLAFASTLESSRHGMLSLSYSVRDLSLLRFCSFPSSNTLRSLLPSQMHPTYGRERYSLSPRMMLPSEYPDRVASPERPKIGRWSARAIKTFSMAELEARKLKYPTTGTEALLMGMLTEGTSQAARYLRAHGITLFGVRDETIRLLGKSDMYFFSPEHPPLTEPAQKALDWAVDEKKKSGTEGEVTATHLLLGIWAQKGSAGQQVLAALGFDEKNAAELQETLKEALPMS</sequence>
<organism evidence="3 4">
    <name type="scientific">Ceratopteris richardii</name>
    <name type="common">Triangle waterfern</name>
    <dbReference type="NCBI Taxonomy" id="49495"/>
    <lineage>
        <taxon>Eukaryota</taxon>
        <taxon>Viridiplantae</taxon>
        <taxon>Streptophyta</taxon>
        <taxon>Embryophyta</taxon>
        <taxon>Tracheophyta</taxon>
        <taxon>Polypodiopsida</taxon>
        <taxon>Polypodiidae</taxon>
        <taxon>Polypodiales</taxon>
        <taxon>Pteridineae</taxon>
        <taxon>Pteridaceae</taxon>
        <taxon>Parkerioideae</taxon>
        <taxon>Ceratopteris</taxon>
    </lineage>
</organism>
<evidence type="ECO:0000313" key="4">
    <source>
        <dbReference type="Proteomes" id="UP000825935"/>
    </source>
</evidence>
<gene>
    <name evidence="3" type="ORF">KP509_02G099200</name>
</gene>
<dbReference type="PANTHER" id="PTHR47016">
    <property type="entry name" value="ATP-DEPENDENT CLP PROTEASE ATP-BINDING SUBUNIT CLPT1, CHLOROPLASTIC"/>
    <property type="match status" value="1"/>
</dbReference>
<dbReference type="PROSITE" id="PS51903">
    <property type="entry name" value="CLP_R"/>
    <property type="match status" value="1"/>
</dbReference>
<dbReference type="OMA" id="WYEVESP"/>
<feature type="domain" description="Clp R" evidence="2">
    <location>
        <begin position="106"/>
        <end position="251"/>
    </location>
</feature>
<dbReference type="SUPFAM" id="SSF81923">
    <property type="entry name" value="Double Clp-N motif"/>
    <property type="match status" value="1"/>
</dbReference>
<keyword evidence="4" id="KW-1185">Reference proteome</keyword>
<dbReference type="InterPro" id="IPR004176">
    <property type="entry name" value="Clp_R_N"/>
</dbReference>
<dbReference type="Pfam" id="PF02861">
    <property type="entry name" value="Clp_N"/>
    <property type="match status" value="1"/>
</dbReference>
<dbReference type="OrthoDB" id="2014724at2759"/>
<dbReference type="AlphaFoldDB" id="A0A8T2VKI1"/>
<accession>A0A8T2VKI1</accession>
<evidence type="ECO:0000259" key="2">
    <source>
        <dbReference type="PROSITE" id="PS51903"/>
    </source>
</evidence>
<keyword evidence="1" id="KW-0677">Repeat</keyword>
<evidence type="ECO:0000313" key="3">
    <source>
        <dbReference type="EMBL" id="KAH7444949.1"/>
    </source>
</evidence>
<dbReference type="InterPro" id="IPR036628">
    <property type="entry name" value="Clp_N_dom_sf"/>
</dbReference>
<dbReference type="PANTHER" id="PTHR47016:SF1">
    <property type="entry name" value="ATP-DEPENDENT CLP PROTEASE ATP-BINDING SUBUNIT CLPT1, CHLOROPLASTIC"/>
    <property type="match status" value="1"/>
</dbReference>
<protein>
    <recommendedName>
        <fullName evidence="2">Clp R domain-containing protein</fullName>
    </recommendedName>
</protein>
<comment type="caution">
    <text evidence="3">The sequence shown here is derived from an EMBL/GenBank/DDBJ whole genome shotgun (WGS) entry which is preliminary data.</text>
</comment>
<dbReference type="EMBL" id="CM035407">
    <property type="protein sequence ID" value="KAH7444949.1"/>
    <property type="molecule type" value="Genomic_DNA"/>
</dbReference>
<proteinExistence type="predicted"/>
<dbReference type="Proteomes" id="UP000825935">
    <property type="component" value="Chromosome 2"/>
</dbReference>
<evidence type="ECO:0000256" key="1">
    <source>
        <dbReference type="PROSITE-ProRule" id="PRU01251"/>
    </source>
</evidence>
<reference evidence="3" key="1">
    <citation type="submission" date="2021-08" db="EMBL/GenBank/DDBJ databases">
        <title>WGS assembly of Ceratopteris richardii.</title>
        <authorList>
            <person name="Marchant D.B."/>
            <person name="Chen G."/>
            <person name="Jenkins J."/>
            <person name="Shu S."/>
            <person name="Leebens-Mack J."/>
            <person name="Grimwood J."/>
            <person name="Schmutz J."/>
            <person name="Soltis P."/>
            <person name="Soltis D."/>
            <person name="Chen Z.-H."/>
        </authorList>
    </citation>
    <scope>NUCLEOTIDE SEQUENCE</scope>
    <source>
        <strain evidence="3">Whitten #5841</strain>
        <tissue evidence="3">Leaf</tissue>
    </source>
</reference>